<name>A0A2J8MZR4_PANTR</name>
<evidence type="ECO:0000313" key="1">
    <source>
        <dbReference type="EMBL" id="PNI65011.1"/>
    </source>
</evidence>
<evidence type="ECO:0000313" key="2">
    <source>
        <dbReference type="Proteomes" id="UP000236370"/>
    </source>
</evidence>
<accession>A0A2J8MZR4</accession>
<protein>
    <submittedName>
        <fullName evidence="1">APPL2 isoform 10</fullName>
    </submittedName>
</protein>
<dbReference type="Proteomes" id="UP000236370">
    <property type="component" value="Unassembled WGS sequence"/>
</dbReference>
<organism evidence="1 2">
    <name type="scientific">Pan troglodytes</name>
    <name type="common">Chimpanzee</name>
    <dbReference type="NCBI Taxonomy" id="9598"/>
    <lineage>
        <taxon>Eukaryota</taxon>
        <taxon>Metazoa</taxon>
        <taxon>Chordata</taxon>
        <taxon>Craniata</taxon>
        <taxon>Vertebrata</taxon>
        <taxon>Euteleostomi</taxon>
        <taxon>Mammalia</taxon>
        <taxon>Eutheria</taxon>
        <taxon>Euarchontoglires</taxon>
        <taxon>Primates</taxon>
        <taxon>Haplorrhini</taxon>
        <taxon>Catarrhini</taxon>
        <taxon>Hominidae</taxon>
        <taxon>Pan</taxon>
    </lineage>
</organism>
<proteinExistence type="predicted"/>
<comment type="caution">
    <text evidence="1">The sequence shown here is derived from an EMBL/GenBank/DDBJ whole genome shotgun (WGS) entry which is preliminary data.</text>
</comment>
<dbReference type="AlphaFoldDB" id="A0A2J8MZR4"/>
<gene>
    <name evidence="1" type="ORF">CK820_G0016036</name>
</gene>
<dbReference type="EMBL" id="NBAG03000240">
    <property type="protein sequence ID" value="PNI65011.1"/>
    <property type="molecule type" value="Genomic_DNA"/>
</dbReference>
<sequence length="39" mass="4563">MVLPIIQFREKDLTEVSTLKDLFGLASNAGCLRKRRMRR</sequence>
<reference evidence="1 2" key="1">
    <citation type="submission" date="2017-12" db="EMBL/GenBank/DDBJ databases">
        <title>High-resolution comparative analysis of great ape genomes.</title>
        <authorList>
            <person name="Pollen A."/>
            <person name="Hastie A."/>
            <person name="Hormozdiari F."/>
            <person name="Dougherty M."/>
            <person name="Liu R."/>
            <person name="Chaisson M."/>
            <person name="Hoppe E."/>
            <person name="Hill C."/>
            <person name="Pang A."/>
            <person name="Hillier L."/>
            <person name="Baker C."/>
            <person name="Armstrong J."/>
            <person name="Shendure J."/>
            <person name="Paten B."/>
            <person name="Wilson R."/>
            <person name="Chao H."/>
            <person name="Schneider V."/>
            <person name="Ventura M."/>
            <person name="Kronenberg Z."/>
            <person name="Murali S."/>
            <person name="Gordon D."/>
            <person name="Cantsilieris S."/>
            <person name="Munson K."/>
            <person name="Nelson B."/>
            <person name="Raja A."/>
            <person name="Underwood J."/>
            <person name="Diekhans M."/>
            <person name="Fiddes I."/>
            <person name="Haussler D."/>
            <person name="Eichler E."/>
        </authorList>
    </citation>
    <scope>NUCLEOTIDE SEQUENCE [LARGE SCALE GENOMIC DNA]</scope>
    <source>
        <strain evidence="1">Yerkes chimp pedigree #C0471</strain>
    </source>
</reference>
<dbReference type="SMR" id="A0A2J8MZR4"/>